<dbReference type="InterPro" id="IPR011029">
    <property type="entry name" value="DEATH-like_dom_sf"/>
</dbReference>
<evidence type="ECO:0000313" key="2">
    <source>
        <dbReference type="EMBL" id="KAK2847556.1"/>
    </source>
</evidence>
<evidence type="ECO:0000259" key="1">
    <source>
        <dbReference type="Pfam" id="PF02758"/>
    </source>
</evidence>
<protein>
    <recommendedName>
        <fullName evidence="1">Pyrin domain-containing protein</fullName>
    </recommendedName>
</protein>
<name>A0AA88SVP0_CHASR</name>
<gene>
    <name evidence="2" type="ORF">Q5P01_010555</name>
</gene>
<evidence type="ECO:0000313" key="3">
    <source>
        <dbReference type="Proteomes" id="UP001187415"/>
    </source>
</evidence>
<dbReference type="Proteomes" id="UP001187415">
    <property type="component" value="Unassembled WGS sequence"/>
</dbReference>
<feature type="domain" description="Pyrin" evidence="1">
    <location>
        <begin position="101"/>
        <end position="171"/>
    </location>
</feature>
<dbReference type="InterPro" id="IPR004020">
    <property type="entry name" value="DAPIN"/>
</dbReference>
<dbReference type="AlphaFoldDB" id="A0AA88SVP0"/>
<accession>A0AA88SVP0</accession>
<reference evidence="2" key="1">
    <citation type="submission" date="2023-07" db="EMBL/GenBank/DDBJ databases">
        <title>Chromosome-level Genome Assembly of Striped Snakehead (Channa striata).</title>
        <authorList>
            <person name="Liu H."/>
        </authorList>
    </citation>
    <scope>NUCLEOTIDE SEQUENCE</scope>
    <source>
        <strain evidence="2">Gz</strain>
        <tissue evidence="2">Muscle</tissue>
    </source>
</reference>
<dbReference type="Gene3D" id="1.10.533.10">
    <property type="entry name" value="Death Domain, Fas"/>
    <property type="match status" value="1"/>
</dbReference>
<dbReference type="EMBL" id="JAUPFM010000007">
    <property type="protein sequence ID" value="KAK2847556.1"/>
    <property type="molecule type" value="Genomic_DNA"/>
</dbReference>
<sequence length="176" mass="19884">MAKTDSDVIRFKKKQGDFTGVHRQREVDNPSDTPFAMRLDGREIPRDHRQRPVVRHGVRMSVWPPDQLVRSQRPGLRDGQGLQGTRGRCVRRVSKDSTRNALNSLGLEELTHVKTLLTWSVSPGLKGMPFGRIEGMSYLELTDAIHWHCAANAAFVLYCILVQIGRRDLAEDLVSA</sequence>
<organism evidence="2 3">
    <name type="scientific">Channa striata</name>
    <name type="common">Snakehead murrel</name>
    <name type="synonym">Ophicephalus striatus</name>
    <dbReference type="NCBI Taxonomy" id="64152"/>
    <lineage>
        <taxon>Eukaryota</taxon>
        <taxon>Metazoa</taxon>
        <taxon>Chordata</taxon>
        <taxon>Craniata</taxon>
        <taxon>Vertebrata</taxon>
        <taxon>Euteleostomi</taxon>
        <taxon>Actinopterygii</taxon>
        <taxon>Neopterygii</taxon>
        <taxon>Teleostei</taxon>
        <taxon>Neoteleostei</taxon>
        <taxon>Acanthomorphata</taxon>
        <taxon>Anabantaria</taxon>
        <taxon>Anabantiformes</taxon>
        <taxon>Channoidei</taxon>
        <taxon>Channidae</taxon>
        <taxon>Channa</taxon>
    </lineage>
</organism>
<dbReference type="SUPFAM" id="SSF47986">
    <property type="entry name" value="DEATH domain"/>
    <property type="match status" value="1"/>
</dbReference>
<proteinExistence type="predicted"/>
<keyword evidence="3" id="KW-1185">Reference proteome</keyword>
<comment type="caution">
    <text evidence="2">The sequence shown here is derived from an EMBL/GenBank/DDBJ whole genome shotgun (WGS) entry which is preliminary data.</text>
</comment>
<dbReference type="Pfam" id="PF02758">
    <property type="entry name" value="PYRIN"/>
    <property type="match status" value="1"/>
</dbReference>